<dbReference type="AlphaFoldDB" id="A0AAV4BGB2"/>
<keyword evidence="2" id="KW-1185">Reference proteome</keyword>
<organism evidence="1 2">
    <name type="scientific">Plakobranchus ocellatus</name>
    <dbReference type="NCBI Taxonomy" id="259542"/>
    <lineage>
        <taxon>Eukaryota</taxon>
        <taxon>Metazoa</taxon>
        <taxon>Spiralia</taxon>
        <taxon>Lophotrochozoa</taxon>
        <taxon>Mollusca</taxon>
        <taxon>Gastropoda</taxon>
        <taxon>Heterobranchia</taxon>
        <taxon>Euthyneura</taxon>
        <taxon>Panpulmonata</taxon>
        <taxon>Sacoglossa</taxon>
        <taxon>Placobranchoidea</taxon>
        <taxon>Plakobranchidae</taxon>
        <taxon>Plakobranchus</taxon>
    </lineage>
</organism>
<reference evidence="1 2" key="1">
    <citation type="journal article" date="2021" name="Elife">
        <title>Chloroplast acquisition without the gene transfer in kleptoplastic sea slugs, Plakobranchus ocellatus.</title>
        <authorList>
            <person name="Maeda T."/>
            <person name="Takahashi S."/>
            <person name="Yoshida T."/>
            <person name="Shimamura S."/>
            <person name="Takaki Y."/>
            <person name="Nagai Y."/>
            <person name="Toyoda A."/>
            <person name="Suzuki Y."/>
            <person name="Arimoto A."/>
            <person name="Ishii H."/>
            <person name="Satoh N."/>
            <person name="Nishiyama T."/>
            <person name="Hasebe M."/>
            <person name="Maruyama T."/>
            <person name="Minagawa J."/>
            <person name="Obokata J."/>
            <person name="Shigenobu S."/>
        </authorList>
    </citation>
    <scope>NUCLEOTIDE SEQUENCE [LARGE SCALE GENOMIC DNA]</scope>
</reference>
<evidence type="ECO:0000313" key="2">
    <source>
        <dbReference type="Proteomes" id="UP000735302"/>
    </source>
</evidence>
<dbReference type="EMBL" id="BLXT01004907">
    <property type="protein sequence ID" value="GFO17878.1"/>
    <property type="molecule type" value="Genomic_DNA"/>
</dbReference>
<gene>
    <name evidence="1" type="ORF">PoB_004438300</name>
</gene>
<comment type="caution">
    <text evidence="1">The sequence shown here is derived from an EMBL/GenBank/DDBJ whole genome shotgun (WGS) entry which is preliminary data.</text>
</comment>
<evidence type="ECO:0000313" key="1">
    <source>
        <dbReference type="EMBL" id="GFO17878.1"/>
    </source>
</evidence>
<protein>
    <submittedName>
        <fullName evidence="1">Uncharacterized protein</fullName>
    </submittedName>
</protein>
<dbReference type="Proteomes" id="UP000735302">
    <property type="component" value="Unassembled WGS sequence"/>
</dbReference>
<accession>A0AAV4BGB2</accession>
<name>A0AAV4BGB2_9GAST</name>
<sequence length="111" mass="12371">MGSRLLKRVPETPSGSEIEENLNSALQCVSLLDIDHDESSEPTHFYAGDSEPESNTDMLMRVARALENETSNIDNQVSKNHEEIEHQSSQLSFSRSHSYLINPSSCSVFST</sequence>
<proteinExistence type="predicted"/>